<evidence type="ECO:0000313" key="6">
    <source>
        <dbReference type="EMBL" id="MFJ2681789.1"/>
    </source>
</evidence>
<reference evidence="6 7" key="1">
    <citation type="submission" date="2024-10" db="EMBL/GenBank/DDBJ databases">
        <title>The Natural Products Discovery Center: Release of the First 8490 Sequenced Strains for Exploring Actinobacteria Biosynthetic Diversity.</title>
        <authorList>
            <person name="Kalkreuter E."/>
            <person name="Kautsar S.A."/>
            <person name="Yang D."/>
            <person name="Bader C.D."/>
            <person name="Teijaro C.N."/>
            <person name="Fluegel L."/>
            <person name="Davis C.M."/>
            <person name="Simpson J.R."/>
            <person name="Lauterbach L."/>
            <person name="Steele A.D."/>
            <person name="Gui C."/>
            <person name="Meng S."/>
            <person name="Li G."/>
            <person name="Viehrig K."/>
            <person name="Ye F."/>
            <person name="Su P."/>
            <person name="Kiefer A.F."/>
            <person name="Nichols A."/>
            <person name="Cepeda A.J."/>
            <person name="Yan W."/>
            <person name="Fan B."/>
            <person name="Jiang Y."/>
            <person name="Adhikari A."/>
            <person name="Zheng C.-J."/>
            <person name="Schuster L."/>
            <person name="Cowan T.M."/>
            <person name="Smanski M.J."/>
            <person name="Chevrette M.G."/>
            <person name="De Carvalho L.P.S."/>
            <person name="Shen B."/>
        </authorList>
    </citation>
    <scope>NUCLEOTIDE SEQUENCE [LARGE SCALE GENOMIC DNA]</scope>
    <source>
        <strain evidence="6 7">NPDC087581</strain>
    </source>
</reference>
<keyword evidence="1 6" id="KW-0436">Ligase</keyword>
<dbReference type="RefSeq" id="WP_401384445.1">
    <property type="nucleotide sequence ID" value="NZ_JBIUWZ010000071.1"/>
</dbReference>
<keyword evidence="2" id="KW-0067">ATP-binding</keyword>
<organism evidence="6 7">
    <name type="scientific">Pseudomonas sivasensis</name>
    <dbReference type="NCBI Taxonomy" id="1880678"/>
    <lineage>
        <taxon>Bacteria</taxon>
        <taxon>Pseudomonadati</taxon>
        <taxon>Pseudomonadota</taxon>
        <taxon>Gammaproteobacteria</taxon>
        <taxon>Pseudomonadales</taxon>
        <taxon>Pseudomonadaceae</taxon>
        <taxon>Pseudomonas</taxon>
    </lineage>
</organism>
<keyword evidence="7" id="KW-1185">Reference proteome</keyword>
<feature type="domain" description="Anticodon-binding" evidence="5">
    <location>
        <begin position="3"/>
        <end position="59"/>
    </location>
</feature>
<dbReference type="InterPro" id="IPR004154">
    <property type="entry name" value="Anticodon-bd"/>
</dbReference>
<keyword evidence="2" id="KW-0547">Nucleotide-binding</keyword>
<dbReference type="Gene3D" id="3.40.50.800">
    <property type="entry name" value="Anticodon-binding domain"/>
    <property type="match status" value="1"/>
</dbReference>
<dbReference type="SUPFAM" id="SSF52954">
    <property type="entry name" value="Class II aaRS ABD-related"/>
    <property type="match status" value="1"/>
</dbReference>
<feature type="non-terminal residue" evidence="6">
    <location>
        <position position="1"/>
    </location>
</feature>
<gene>
    <name evidence="6" type="ORF">ACIOWJ_27400</name>
</gene>
<evidence type="ECO:0000256" key="1">
    <source>
        <dbReference type="ARBA" id="ARBA00022598"/>
    </source>
</evidence>
<dbReference type="Proteomes" id="UP001617213">
    <property type="component" value="Unassembled WGS sequence"/>
</dbReference>
<comment type="caution">
    <text evidence="6">The sequence shown here is derived from an EMBL/GenBank/DDBJ whole genome shotgun (WGS) entry which is preliminary data.</text>
</comment>
<evidence type="ECO:0000256" key="2">
    <source>
        <dbReference type="ARBA" id="ARBA00022840"/>
    </source>
</evidence>
<dbReference type="Pfam" id="PF03129">
    <property type="entry name" value="HGTP_anticodon"/>
    <property type="match status" value="1"/>
</dbReference>
<evidence type="ECO:0000259" key="5">
    <source>
        <dbReference type="Pfam" id="PF03129"/>
    </source>
</evidence>
<dbReference type="EMBL" id="JBIUWZ010000071">
    <property type="protein sequence ID" value="MFJ2681789.1"/>
    <property type="molecule type" value="Genomic_DNA"/>
</dbReference>
<proteinExistence type="predicted"/>
<protein>
    <submittedName>
        <fullName evidence="6">His/Gly/Thr/Pro-type tRNA ligase C-terminal domain-containing protein</fullName>
    </submittedName>
</protein>
<evidence type="ECO:0000256" key="4">
    <source>
        <dbReference type="ARBA" id="ARBA00023146"/>
    </source>
</evidence>
<dbReference type="InterPro" id="IPR036621">
    <property type="entry name" value="Anticodon-bd_dom_sf"/>
</dbReference>
<dbReference type="GO" id="GO:0016874">
    <property type="term" value="F:ligase activity"/>
    <property type="evidence" value="ECO:0007669"/>
    <property type="project" value="UniProtKB-KW"/>
</dbReference>
<evidence type="ECO:0000313" key="7">
    <source>
        <dbReference type="Proteomes" id="UP001617213"/>
    </source>
</evidence>
<keyword evidence="3" id="KW-0648">Protein biosynthesis</keyword>
<accession>A0ABW8EB26</accession>
<evidence type="ECO:0000256" key="3">
    <source>
        <dbReference type="ARBA" id="ARBA00022917"/>
    </source>
</evidence>
<sequence>LDKKTSPVIKFDYMELICIPHRIVVSDRGLADGNMEYKSRTEAESLTLPVADVLSFLLARIRR</sequence>
<keyword evidence="4" id="KW-0030">Aminoacyl-tRNA synthetase</keyword>
<name>A0ABW8EB26_9PSED</name>